<evidence type="ECO:0000313" key="2">
    <source>
        <dbReference type="Proteomes" id="UP001148838"/>
    </source>
</evidence>
<dbReference type="EMBL" id="JAJSOF020000036">
    <property type="protein sequence ID" value="KAJ4428787.1"/>
    <property type="molecule type" value="Genomic_DNA"/>
</dbReference>
<organism evidence="1 2">
    <name type="scientific">Periplaneta americana</name>
    <name type="common">American cockroach</name>
    <name type="synonym">Blatta americana</name>
    <dbReference type="NCBI Taxonomy" id="6978"/>
    <lineage>
        <taxon>Eukaryota</taxon>
        <taxon>Metazoa</taxon>
        <taxon>Ecdysozoa</taxon>
        <taxon>Arthropoda</taxon>
        <taxon>Hexapoda</taxon>
        <taxon>Insecta</taxon>
        <taxon>Pterygota</taxon>
        <taxon>Neoptera</taxon>
        <taxon>Polyneoptera</taxon>
        <taxon>Dictyoptera</taxon>
        <taxon>Blattodea</taxon>
        <taxon>Blattoidea</taxon>
        <taxon>Blattidae</taxon>
        <taxon>Blattinae</taxon>
        <taxon>Periplaneta</taxon>
    </lineage>
</organism>
<keyword evidence="2" id="KW-1185">Reference proteome</keyword>
<evidence type="ECO:0000313" key="1">
    <source>
        <dbReference type="EMBL" id="KAJ4428787.1"/>
    </source>
</evidence>
<comment type="caution">
    <text evidence="1">The sequence shown here is derived from an EMBL/GenBank/DDBJ whole genome shotgun (WGS) entry which is preliminary data.</text>
</comment>
<proteinExistence type="predicted"/>
<gene>
    <name evidence="1" type="ORF">ANN_25780</name>
</gene>
<dbReference type="Proteomes" id="UP001148838">
    <property type="component" value="Unassembled WGS sequence"/>
</dbReference>
<sequence>MLKEKLESSEMKFLRSVAGYALLDYQRNEDIRYQLNTYNLCKSSLSGGLCMGMTRDNMAPQCDSSPFPVDKCQKRKRRWDVTPEDLEKEKEILKKEKWKEESRAEKTLNNLDVDTAS</sequence>
<accession>A0ABQ8S450</accession>
<reference evidence="1 2" key="1">
    <citation type="journal article" date="2022" name="Allergy">
        <title>Genome assembly and annotation of Periplaneta americana reveal a comprehensive cockroach allergen profile.</title>
        <authorList>
            <person name="Wang L."/>
            <person name="Xiong Q."/>
            <person name="Saelim N."/>
            <person name="Wang L."/>
            <person name="Nong W."/>
            <person name="Wan A.T."/>
            <person name="Shi M."/>
            <person name="Liu X."/>
            <person name="Cao Q."/>
            <person name="Hui J.H.L."/>
            <person name="Sookrung N."/>
            <person name="Leung T.F."/>
            <person name="Tungtrongchitr A."/>
            <person name="Tsui S.K.W."/>
        </authorList>
    </citation>
    <scope>NUCLEOTIDE SEQUENCE [LARGE SCALE GENOMIC DNA]</scope>
    <source>
        <strain evidence="1">PWHHKU_190912</strain>
    </source>
</reference>
<protein>
    <submittedName>
        <fullName evidence="1">Uncharacterized protein</fullName>
    </submittedName>
</protein>
<name>A0ABQ8S450_PERAM</name>